<dbReference type="InterPro" id="IPR043128">
    <property type="entry name" value="Rev_trsase/Diguanyl_cyclase"/>
</dbReference>
<dbReference type="SUPFAM" id="SSF48452">
    <property type="entry name" value="TPR-like"/>
    <property type="match status" value="1"/>
</dbReference>
<dbReference type="Pfam" id="PF00990">
    <property type="entry name" value="GGDEF"/>
    <property type="match status" value="1"/>
</dbReference>
<dbReference type="InterPro" id="IPR011990">
    <property type="entry name" value="TPR-like_helical_dom_sf"/>
</dbReference>
<dbReference type="SUPFAM" id="SSF55073">
    <property type="entry name" value="Nucleotide cyclase"/>
    <property type="match status" value="1"/>
</dbReference>
<evidence type="ECO:0000259" key="3">
    <source>
        <dbReference type="PROSITE" id="PS50887"/>
    </source>
</evidence>
<dbReference type="CDD" id="cd01949">
    <property type="entry name" value="GGDEF"/>
    <property type="match status" value="1"/>
</dbReference>
<gene>
    <name evidence="4" type="ORF">RQP53_03135</name>
</gene>
<dbReference type="InterPro" id="IPR050469">
    <property type="entry name" value="Diguanylate_Cyclase"/>
</dbReference>
<dbReference type="PANTHER" id="PTHR45138">
    <property type="entry name" value="REGULATORY COMPONENTS OF SENSORY TRANSDUCTION SYSTEM"/>
    <property type="match status" value="1"/>
</dbReference>
<organism evidence="4 5">
    <name type="scientific">Roseateles aquae</name>
    <dbReference type="NCBI Taxonomy" id="3077235"/>
    <lineage>
        <taxon>Bacteria</taxon>
        <taxon>Pseudomonadati</taxon>
        <taxon>Pseudomonadota</taxon>
        <taxon>Betaproteobacteria</taxon>
        <taxon>Burkholderiales</taxon>
        <taxon>Sphaerotilaceae</taxon>
        <taxon>Roseateles</taxon>
    </lineage>
</organism>
<feature type="domain" description="GGDEF" evidence="3">
    <location>
        <begin position="408"/>
        <end position="534"/>
    </location>
</feature>
<dbReference type="RefSeq" id="WP_315648575.1">
    <property type="nucleotide sequence ID" value="NZ_JAVXZY010000001.1"/>
</dbReference>
<reference evidence="4" key="1">
    <citation type="submission" date="2023-09" db="EMBL/GenBank/DDBJ databases">
        <title>Paucibacter sp. APW11 Genome sequencing and assembly.</title>
        <authorList>
            <person name="Kim I."/>
        </authorList>
    </citation>
    <scope>NUCLEOTIDE SEQUENCE</scope>
    <source>
        <strain evidence="4">APW11</strain>
    </source>
</reference>
<dbReference type="Gene3D" id="1.25.40.10">
    <property type="entry name" value="Tetratricopeptide repeat domain"/>
    <property type="match status" value="1"/>
</dbReference>
<dbReference type="SMART" id="SM00267">
    <property type="entry name" value="GGDEF"/>
    <property type="match status" value="1"/>
</dbReference>
<dbReference type="NCBIfam" id="TIGR00254">
    <property type="entry name" value="GGDEF"/>
    <property type="match status" value="1"/>
</dbReference>
<evidence type="ECO:0000256" key="2">
    <source>
        <dbReference type="ARBA" id="ARBA00034247"/>
    </source>
</evidence>
<evidence type="ECO:0000256" key="1">
    <source>
        <dbReference type="ARBA" id="ARBA00012528"/>
    </source>
</evidence>
<evidence type="ECO:0000313" key="4">
    <source>
        <dbReference type="EMBL" id="MDT8998266.1"/>
    </source>
</evidence>
<name>A0ABU3P6S8_9BURK</name>
<dbReference type="EC" id="2.7.7.65" evidence="1"/>
<keyword evidence="5" id="KW-1185">Reference proteome</keyword>
<dbReference type="PANTHER" id="PTHR45138:SF9">
    <property type="entry name" value="DIGUANYLATE CYCLASE DGCM-RELATED"/>
    <property type="match status" value="1"/>
</dbReference>
<dbReference type="InterPro" id="IPR000160">
    <property type="entry name" value="GGDEF_dom"/>
</dbReference>
<keyword evidence="4" id="KW-0548">Nucleotidyltransferase</keyword>
<sequence length="534" mass="58845">MFDAVPPLPTDILRQAARLADEGQGHAAVELAEQVLALGQRSGDELLQAQAMQCLSSCELRLLGGYRRACELAQRAAMLYERHDDVAGEALALADHAIAATRLGQYEDAVESALLAVRLTQPLGPCKHQVIAQHALGVATYSGRNYAAAEEAYQQAVTIALLCQPPLSTYELHINTALVAVADFAADRQQVGSSQALGRLQQQLTQAKLTRESTRDSMAPGSLHALQIKSEMAHCLLQCWLGEHEAAARGLHHLRLLAAELAQPWANAATHWCAAELSLAQGDWPAAEAAAERMTVTAEQARHEGLIQLGYALQSHLCEAQGKYREALAALRALSRHEQESRRQNLQSRAHVIDWQLQLRQNRRDVQHLERRSQQMEQLAMKDTLTGLPNRRHFEQHLRLLLLGEHAIAPCLALIDVDHFKQVNDGFSHGVGDAVLRTLAQLLREHLREQDLPARLAGDEFVLLLVDVGLAQAQQICGRLQASVQAHDWQAIAPGLRVSISLGLAQWQPGESLEQWLERSDAAMYSVKRARRPG</sequence>
<dbReference type="EMBL" id="JAVXZY010000001">
    <property type="protein sequence ID" value="MDT8998266.1"/>
    <property type="molecule type" value="Genomic_DNA"/>
</dbReference>
<keyword evidence="4" id="KW-0808">Transferase</keyword>
<accession>A0ABU3P6S8</accession>
<dbReference type="Gene3D" id="3.30.70.270">
    <property type="match status" value="1"/>
</dbReference>
<protein>
    <recommendedName>
        <fullName evidence="1">diguanylate cyclase</fullName>
        <ecNumber evidence="1">2.7.7.65</ecNumber>
    </recommendedName>
</protein>
<comment type="caution">
    <text evidence="4">The sequence shown here is derived from an EMBL/GenBank/DDBJ whole genome shotgun (WGS) entry which is preliminary data.</text>
</comment>
<dbReference type="GO" id="GO:0052621">
    <property type="term" value="F:diguanylate cyclase activity"/>
    <property type="evidence" value="ECO:0007669"/>
    <property type="project" value="UniProtKB-EC"/>
</dbReference>
<evidence type="ECO:0000313" key="5">
    <source>
        <dbReference type="Proteomes" id="UP001246372"/>
    </source>
</evidence>
<dbReference type="PROSITE" id="PS50887">
    <property type="entry name" value="GGDEF"/>
    <property type="match status" value="1"/>
</dbReference>
<comment type="catalytic activity">
    <reaction evidence="2">
        <text>2 GTP = 3',3'-c-di-GMP + 2 diphosphate</text>
        <dbReference type="Rhea" id="RHEA:24898"/>
        <dbReference type="ChEBI" id="CHEBI:33019"/>
        <dbReference type="ChEBI" id="CHEBI:37565"/>
        <dbReference type="ChEBI" id="CHEBI:58805"/>
        <dbReference type="EC" id="2.7.7.65"/>
    </reaction>
</comment>
<proteinExistence type="predicted"/>
<dbReference type="Proteomes" id="UP001246372">
    <property type="component" value="Unassembled WGS sequence"/>
</dbReference>
<dbReference type="InterPro" id="IPR029787">
    <property type="entry name" value="Nucleotide_cyclase"/>
</dbReference>